<dbReference type="Pfam" id="PF21983">
    <property type="entry name" value="NikA-like"/>
    <property type="match status" value="1"/>
</dbReference>
<evidence type="ECO:0000313" key="2">
    <source>
        <dbReference type="Proteomes" id="UP000732105"/>
    </source>
</evidence>
<dbReference type="Proteomes" id="UP000732105">
    <property type="component" value="Unassembled WGS sequence"/>
</dbReference>
<reference evidence="1 2" key="1">
    <citation type="submission" date="2018-12" db="EMBL/GenBank/DDBJ databases">
        <title>Marinifilum JC070 sp. nov., a marine bacterium isolated from Yongle Blue Hole in the South China Sea.</title>
        <authorList>
            <person name="Fu T."/>
        </authorList>
    </citation>
    <scope>NUCLEOTIDE SEQUENCE [LARGE SCALE GENOMIC DNA]</scope>
    <source>
        <strain evidence="1 2">JC070</strain>
    </source>
</reference>
<dbReference type="EMBL" id="RZNH01000019">
    <property type="protein sequence ID" value="NOU60571.1"/>
    <property type="molecule type" value="Genomic_DNA"/>
</dbReference>
<comment type="caution">
    <text evidence="1">The sequence shown here is derived from an EMBL/GenBank/DDBJ whole genome shotgun (WGS) entry which is preliminary data.</text>
</comment>
<accession>A0ABX1WXC3</accession>
<name>A0ABX1WXC3_9BACT</name>
<proteinExistence type="predicted"/>
<keyword evidence="2" id="KW-1185">Reference proteome</keyword>
<dbReference type="RefSeq" id="WP_171595843.1">
    <property type="nucleotide sequence ID" value="NZ_RZNH01000019.1"/>
</dbReference>
<sequence length="110" mass="12876">MARPRKLQEDLRIYQVNIRLTETEKLKADEQAEMAGLSVANWLRTAAFSKKTLQVKVSPMHRTYYRQLVGIGSNVNQLARKINQNQYPKIYQQLLDVKSLLIKINEIFQE</sequence>
<gene>
    <name evidence="1" type="primary">mobC</name>
    <name evidence="1" type="ORF">ELS83_12140</name>
</gene>
<evidence type="ECO:0000313" key="1">
    <source>
        <dbReference type="EMBL" id="NOU60571.1"/>
    </source>
</evidence>
<organism evidence="1 2">
    <name type="scientific">Marinifilum caeruleilacunae</name>
    <dbReference type="NCBI Taxonomy" id="2499076"/>
    <lineage>
        <taxon>Bacteria</taxon>
        <taxon>Pseudomonadati</taxon>
        <taxon>Bacteroidota</taxon>
        <taxon>Bacteroidia</taxon>
        <taxon>Marinilabiliales</taxon>
        <taxon>Marinifilaceae</taxon>
    </lineage>
</organism>
<protein>
    <submittedName>
        <fullName evidence="1">Plasmid mobilization relaxosome protein MobC</fullName>
    </submittedName>
</protein>
<dbReference type="InterPro" id="IPR053842">
    <property type="entry name" value="NikA-like"/>
</dbReference>